<evidence type="ECO:0000313" key="1">
    <source>
        <dbReference type="EMBL" id="MBX05642.1"/>
    </source>
</evidence>
<proteinExistence type="predicted"/>
<dbReference type="EMBL" id="GGEC01025158">
    <property type="protein sequence ID" value="MBX05642.1"/>
    <property type="molecule type" value="Transcribed_RNA"/>
</dbReference>
<protein>
    <submittedName>
        <fullName evidence="1">Uncharacterized protein</fullName>
    </submittedName>
</protein>
<accession>A0A2P2KIX8</accession>
<dbReference type="AlphaFoldDB" id="A0A2P2KIX8"/>
<sequence length="64" mass="7423">MSIHTDIHTRNGAVNNSSVLELNRDGLIIQLHQKPHELHCSLQRNEKYRKDGGLLWKKWSLCCS</sequence>
<name>A0A2P2KIX8_RHIMU</name>
<reference evidence="1" key="1">
    <citation type="submission" date="2018-02" db="EMBL/GenBank/DDBJ databases">
        <title>Rhizophora mucronata_Transcriptome.</title>
        <authorList>
            <person name="Meera S.P."/>
            <person name="Sreeshan A."/>
            <person name="Augustine A."/>
        </authorList>
    </citation>
    <scope>NUCLEOTIDE SEQUENCE</scope>
    <source>
        <tissue evidence="1">Leaf</tissue>
    </source>
</reference>
<organism evidence="1">
    <name type="scientific">Rhizophora mucronata</name>
    <name type="common">Asiatic mangrove</name>
    <dbReference type="NCBI Taxonomy" id="61149"/>
    <lineage>
        <taxon>Eukaryota</taxon>
        <taxon>Viridiplantae</taxon>
        <taxon>Streptophyta</taxon>
        <taxon>Embryophyta</taxon>
        <taxon>Tracheophyta</taxon>
        <taxon>Spermatophyta</taxon>
        <taxon>Magnoliopsida</taxon>
        <taxon>eudicotyledons</taxon>
        <taxon>Gunneridae</taxon>
        <taxon>Pentapetalae</taxon>
        <taxon>rosids</taxon>
        <taxon>fabids</taxon>
        <taxon>Malpighiales</taxon>
        <taxon>Rhizophoraceae</taxon>
        <taxon>Rhizophora</taxon>
    </lineage>
</organism>